<dbReference type="Gene3D" id="2.40.30.170">
    <property type="match status" value="1"/>
</dbReference>
<evidence type="ECO:0000313" key="6">
    <source>
        <dbReference type="EMBL" id="TKK69389.1"/>
    </source>
</evidence>
<dbReference type="GO" id="GO:0015562">
    <property type="term" value="F:efflux transmembrane transporter activity"/>
    <property type="evidence" value="ECO:0007669"/>
    <property type="project" value="TreeGrafter"/>
</dbReference>
<evidence type="ECO:0000313" key="7">
    <source>
        <dbReference type="Proteomes" id="UP000305848"/>
    </source>
</evidence>
<sequence length="455" mass="48913">MSKTLKWIIGILVLLIVVLVVLKATGAIGKDEGTKITAEKAERRTITETVNASGKIYPEVEVKVSPDISGEIVELNVAEGDTVRKGQVLARIYADIYSSQRDQAAAVVAQSQAQVANSQAQLGALKATLDQAEAAYKRNKQLLDDKVISQAEFETAQQAYLSSQANYQAALKGIQASKANVQANIASLNRASQDVGRTTITAPMDGVISLLSVKKGERVAGNSFNVGTEMMRIADLNSIEVQVDVSENDIPKVRLGDSADVEVDAYNQRKFKGVVYKIANPSTSATSATSSTTTVTNYEVHIRLLPESYADLMGKGKPFPFRPNMTGSADIKTNTEANVLSVPLNAVTTRDKNNNSTQKSDDNNGNSNNNNDNNTTAASTDDINEVVFVVQKDGTVKQHIVKTGIQDLNYIQILSGINAGDEVVTGPYDVVSKDLKNGDKVKVVSKDELVQGFKK</sequence>
<dbReference type="Pfam" id="PF25990">
    <property type="entry name" value="Beta-barrel_YknX"/>
    <property type="match status" value="1"/>
</dbReference>
<dbReference type="Gene3D" id="1.10.287.470">
    <property type="entry name" value="Helix hairpin bin"/>
    <property type="match status" value="1"/>
</dbReference>
<dbReference type="InterPro" id="IPR058625">
    <property type="entry name" value="MdtA-like_BSH"/>
</dbReference>
<dbReference type="PANTHER" id="PTHR30469:SF33">
    <property type="entry name" value="SLR1207 PROTEIN"/>
    <property type="match status" value="1"/>
</dbReference>
<evidence type="ECO:0000259" key="5">
    <source>
        <dbReference type="Pfam" id="PF25990"/>
    </source>
</evidence>
<dbReference type="PANTHER" id="PTHR30469">
    <property type="entry name" value="MULTIDRUG RESISTANCE PROTEIN MDTA"/>
    <property type="match status" value="1"/>
</dbReference>
<accession>A0A4U3L4X5</accession>
<dbReference type="OrthoDB" id="9809068at2"/>
<evidence type="ECO:0000256" key="2">
    <source>
        <dbReference type="SAM" id="MobiDB-lite"/>
    </source>
</evidence>
<dbReference type="InterPro" id="IPR058636">
    <property type="entry name" value="Beta-barrel_YknX"/>
</dbReference>
<dbReference type="EMBL" id="SZQL01000005">
    <property type="protein sequence ID" value="TKK69389.1"/>
    <property type="molecule type" value="Genomic_DNA"/>
</dbReference>
<dbReference type="RefSeq" id="WP_137261385.1">
    <property type="nucleotide sequence ID" value="NZ_SZQL01000005.1"/>
</dbReference>
<evidence type="ECO:0000259" key="4">
    <source>
        <dbReference type="Pfam" id="PF25967"/>
    </source>
</evidence>
<protein>
    <submittedName>
        <fullName evidence="6">HlyD family efflux transporter periplasmic adaptor subunit</fullName>
    </submittedName>
</protein>
<dbReference type="Pfam" id="PF25967">
    <property type="entry name" value="RND-MFP_C"/>
    <property type="match status" value="1"/>
</dbReference>
<feature type="domain" description="YknX-like beta-barrel" evidence="5">
    <location>
        <begin position="240"/>
        <end position="304"/>
    </location>
</feature>
<dbReference type="Proteomes" id="UP000305848">
    <property type="component" value="Unassembled WGS sequence"/>
</dbReference>
<feature type="region of interest" description="Disordered" evidence="2">
    <location>
        <begin position="343"/>
        <end position="379"/>
    </location>
</feature>
<dbReference type="GO" id="GO:1990281">
    <property type="term" value="C:efflux pump complex"/>
    <property type="evidence" value="ECO:0007669"/>
    <property type="project" value="TreeGrafter"/>
</dbReference>
<gene>
    <name evidence="6" type="ORF">FC093_08720</name>
</gene>
<feature type="domain" description="Multidrug resistance protein MdtA-like C-terminal permuted SH3" evidence="4">
    <location>
        <begin position="384"/>
        <end position="426"/>
    </location>
</feature>
<evidence type="ECO:0000256" key="1">
    <source>
        <dbReference type="ARBA" id="ARBA00022448"/>
    </source>
</evidence>
<name>A0A4U3L4X5_9BACT</name>
<evidence type="ECO:0000259" key="3">
    <source>
        <dbReference type="Pfam" id="PF25917"/>
    </source>
</evidence>
<comment type="caution">
    <text evidence="6">The sequence shown here is derived from an EMBL/GenBank/DDBJ whole genome shotgun (WGS) entry which is preliminary data.</text>
</comment>
<reference evidence="6 7" key="1">
    <citation type="submission" date="2019-05" db="EMBL/GenBank/DDBJ databases">
        <title>Panacibacter sp. strain 17mud1-8 Genome sequencing and assembly.</title>
        <authorList>
            <person name="Chhetri G."/>
        </authorList>
    </citation>
    <scope>NUCLEOTIDE SEQUENCE [LARGE SCALE GENOMIC DNA]</scope>
    <source>
        <strain evidence="6 7">17mud1-8</strain>
    </source>
</reference>
<feature type="domain" description="Multidrug resistance protein MdtA-like barrel-sandwich hybrid" evidence="3">
    <location>
        <begin position="62"/>
        <end position="220"/>
    </location>
</feature>
<dbReference type="InterPro" id="IPR058627">
    <property type="entry name" value="MdtA-like_C"/>
</dbReference>
<dbReference type="SUPFAM" id="SSF111369">
    <property type="entry name" value="HlyD-like secretion proteins"/>
    <property type="match status" value="1"/>
</dbReference>
<feature type="compositionally biased region" description="Low complexity" evidence="2">
    <location>
        <begin position="363"/>
        <end position="379"/>
    </location>
</feature>
<dbReference type="Pfam" id="PF25917">
    <property type="entry name" value="BSH_RND"/>
    <property type="match status" value="1"/>
</dbReference>
<proteinExistence type="predicted"/>
<dbReference type="Gene3D" id="2.40.50.100">
    <property type="match status" value="1"/>
</dbReference>
<organism evidence="6 7">
    <name type="scientific">Ilyomonas limi</name>
    <dbReference type="NCBI Taxonomy" id="2575867"/>
    <lineage>
        <taxon>Bacteria</taxon>
        <taxon>Pseudomonadati</taxon>
        <taxon>Bacteroidota</taxon>
        <taxon>Chitinophagia</taxon>
        <taxon>Chitinophagales</taxon>
        <taxon>Chitinophagaceae</taxon>
        <taxon>Ilyomonas</taxon>
    </lineage>
</organism>
<keyword evidence="1" id="KW-0813">Transport</keyword>
<dbReference type="Gene3D" id="2.40.420.20">
    <property type="match status" value="1"/>
</dbReference>
<dbReference type="AlphaFoldDB" id="A0A4U3L4X5"/>
<keyword evidence="7" id="KW-1185">Reference proteome</keyword>